<dbReference type="InterPro" id="IPR026937">
    <property type="entry name" value="SBNO_Helicase_C_dom"/>
</dbReference>
<protein>
    <recommendedName>
        <fullName evidence="4">Helicase ATP-binding domain-containing protein</fullName>
    </recommendedName>
</protein>
<reference evidence="5 6" key="1">
    <citation type="journal article" date="2011" name="Science">
        <title>The ecoresponsive genome of Daphnia pulex.</title>
        <authorList>
            <person name="Colbourne J.K."/>
            <person name="Pfrender M.E."/>
            <person name="Gilbert D."/>
            <person name="Thomas W.K."/>
            <person name="Tucker A."/>
            <person name="Oakley T.H."/>
            <person name="Tokishita S."/>
            <person name="Aerts A."/>
            <person name="Arnold G.J."/>
            <person name="Basu M.K."/>
            <person name="Bauer D.J."/>
            <person name="Caceres C.E."/>
            <person name="Carmel L."/>
            <person name="Casola C."/>
            <person name="Choi J.H."/>
            <person name="Detter J.C."/>
            <person name="Dong Q."/>
            <person name="Dusheyko S."/>
            <person name="Eads B.D."/>
            <person name="Frohlich T."/>
            <person name="Geiler-Samerotte K.A."/>
            <person name="Gerlach D."/>
            <person name="Hatcher P."/>
            <person name="Jogdeo S."/>
            <person name="Krijgsveld J."/>
            <person name="Kriventseva E.V."/>
            <person name="Kultz D."/>
            <person name="Laforsch C."/>
            <person name="Lindquist E."/>
            <person name="Lopez J."/>
            <person name="Manak J.R."/>
            <person name="Muller J."/>
            <person name="Pangilinan J."/>
            <person name="Patwardhan R.P."/>
            <person name="Pitluck S."/>
            <person name="Pritham E.J."/>
            <person name="Rechtsteiner A."/>
            <person name="Rho M."/>
            <person name="Rogozin I.B."/>
            <person name="Sakarya O."/>
            <person name="Salamov A."/>
            <person name="Schaack S."/>
            <person name="Shapiro H."/>
            <person name="Shiga Y."/>
            <person name="Skalitzky C."/>
            <person name="Smith Z."/>
            <person name="Souvorov A."/>
            <person name="Sung W."/>
            <person name="Tang Z."/>
            <person name="Tsuchiya D."/>
            <person name="Tu H."/>
            <person name="Vos H."/>
            <person name="Wang M."/>
            <person name="Wolf Y.I."/>
            <person name="Yamagata H."/>
            <person name="Yamada T."/>
            <person name="Ye Y."/>
            <person name="Shaw J.R."/>
            <person name="Andrews J."/>
            <person name="Crease T.J."/>
            <person name="Tang H."/>
            <person name="Lucas S.M."/>
            <person name="Robertson H.M."/>
            <person name="Bork P."/>
            <person name="Koonin E.V."/>
            <person name="Zdobnov E.M."/>
            <person name="Grigoriev I.V."/>
            <person name="Lynch M."/>
            <person name="Boore J.L."/>
        </authorList>
    </citation>
    <scope>NUCLEOTIDE SEQUENCE [LARGE SCALE GENOMIC DNA]</scope>
</reference>
<gene>
    <name evidence="5" type="ORF">DAPPUDRAFT_63921</name>
</gene>
<dbReference type="OrthoDB" id="421838at2759"/>
<evidence type="ECO:0000256" key="2">
    <source>
        <dbReference type="ARBA" id="ARBA00023015"/>
    </source>
</evidence>
<dbReference type="Pfam" id="PF25373">
    <property type="entry name" value="SBNO"/>
    <property type="match status" value="1"/>
</dbReference>
<evidence type="ECO:0000256" key="3">
    <source>
        <dbReference type="ARBA" id="ARBA00023163"/>
    </source>
</evidence>
<comment type="similarity">
    <text evidence="1">Belongs to the SBNO family.</text>
</comment>
<dbReference type="SUPFAM" id="SSF52540">
    <property type="entry name" value="P-loop containing nucleoside triphosphate hydrolases"/>
    <property type="match status" value="1"/>
</dbReference>
<evidence type="ECO:0000256" key="1">
    <source>
        <dbReference type="ARBA" id="ARBA00006992"/>
    </source>
</evidence>
<dbReference type="InterPro" id="IPR057332">
    <property type="entry name" value="SBNO_a/b_dom"/>
</dbReference>
<dbReference type="HOGENOM" id="CLU_000212_2_1_1"/>
<dbReference type="PhylomeDB" id="E9HLF0"/>
<dbReference type="PANTHER" id="PTHR12706:SF30">
    <property type="entry name" value="PROTEIN STRAWBERRY NOTCH-RELATED"/>
    <property type="match status" value="1"/>
</dbReference>
<organism evidence="5 6">
    <name type="scientific">Daphnia pulex</name>
    <name type="common">Water flea</name>
    <dbReference type="NCBI Taxonomy" id="6669"/>
    <lineage>
        <taxon>Eukaryota</taxon>
        <taxon>Metazoa</taxon>
        <taxon>Ecdysozoa</taxon>
        <taxon>Arthropoda</taxon>
        <taxon>Crustacea</taxon>
        <taxon>Branchiopoda</taxon>
        <taxon>Diplostraca</taxon>
        <taxon>Cladocera</taxon>
        <taxon>Anomopoda</taxon>
        <taxon>Daphniidae</taxon>
        <taxon>Daphnia</taxon>
    </lineage>
</organism>
<proteinExistence type="inferred from homology"/>
<feature type="domain" description="Helicase ATP-binding" evidence="4">
    <location>
        <begin position="57"/>
        <end position="210"/>
    </location>
</feature>
<dbReference type="InterPro" id="IPR027417">
    <property type="entry name" value="P-loop_NTPase"/>
</dbReference>
<dbReference type="eggNOG" id="KOG1513">
    <property type="taxonomic scope" value="Eukaryota"/>
</dbReference>
<accession>E9HLF0</accession>
<keyword evidence="3" id="KW-0804">Transcription</keyword>
<dbReference type="EMBL" id="GL732678">
    <property type="protein sequence ID" value="EFX67427.1"/>
    <property type="molecule type" value="Genomic_DNA"/>
</dbReference>
<dbReference type="GO" id="GO:0006355">
    <property type="term" value="P:regulation of DNA-templated transcription"/>
    <property type="evidence" value="ECO:0000318"/>
    <property type="project" value="GO_Central"/>
</dbReference>
<dbReference type="KEGG" id="dpx:DAPPUDRAFT_63921"/>
<dbReference type="GO" id="GO:0031490">
    <property type="term" value="F:chromatin DNA binding"/>
    <property type="evidence" value="ECO:0000318"/>
    <property type="project" value="GO_Central"/>
</dbReference>
<dbReference type="InParanoid" id="E9HLF0"/>
<dbReference type="Pfam" id="PF13872">
    <property type="entry name" value="AAA_34"/>
    <property type="match status" value="1"/>
</dbReference>
<evidence type="ECO:0000259" key="4">
    <source>
        <dbReference type="PROSITE" id="PS51192"/>
    </source>
</evidence>
<evidence type="ECO:0000313" key="6">
    <source>
        <dbReference type="Proteomes" id="UP000000305"/>
    </source>
</evidence>
<evidence type="ECO:0000313" key="5">
    <source>
        <dbReference type="EMBL" id="EFX67427.1"/>
    </source>
</evidence>
<dbReference type="GO" id="GO:0042393">
    <property type="term" value="F:histone binding"/>
    <property type="evidence" value="ECO:0000318"/>
    <property type="project" value="GO_Central"/>
</dbReference>
<dbReference type="InterPro" id="IPR014001">
    <property type="entry name" value="Helicase_ATP-bd"/>
</dbReference>
<dbReference type="PANTHER" id="PTHR12706">
    <property type="entry name" value="STRAWBERRY NOTCH-RELATED"/>
    <property type="match status" value="1"/>
</dbReference>
<dbReference type="AlphaFoldDB" id="E9HLF0"/>
<dbReference type="InterPro" id="IPR026741">
    <property type="entry name" value="SNO"/>
</dbReference>
<name>E9HLF0_DAPPU</name>
<keyword evidence="6" id="KW-1185">Reference proteome</keyword>
<dbReference type="FunFam" id="3.40.50.300:FF:000342">
    <property type="entry name" value="Protein strawberry notch homolog 2"/>
    <property type="match status" value="1"/>
</dbReference>
<dbReference type="InterPro" id="IPR039187">
    <property type="entry name" value="SNO_AAA"/>
</dbReference>
<dbReference type="Pfam" id="PF13871">
    <property type="entry name" value="Helicase_C_4"/>
    <property type="match status" value="1"/>
</dbReference>
<dbReference type="PROSITE" id="PS51192">
    <property type="entry name" value="HELICASE_ATP_BIND_1"/>
    <property type="match status" value="1"/>
</dbReference>
<dbReference type="GO" id="GO:0005634">
    <property type="term" value="C:nucleus"/>
    <property type="evidence" value="ECO:0000318"/>
    <property type="project" value="GO_Central"/>
</dbReference>
<sequence length="936" mass="105768">MEEEHPSPVVESIYLRTVSLPDIVYQLPLPQVTIDSGVLSSLQLKSIIYACQRHEQKTPDGSRGGYLVGDGTGFGKGRIAAGIIFVNHLHGRKKAVWLSMHRDLQYDAERDLRDVADTQVTIFNLKKLNLLSADENGVAFSTYSTLTEEFHVNNKKSTRLQQLLEWCGPDYDGVIVFDECHHTNLLDLSGTKILFSLLELQTKLPNARIIYMSVTGVSSDLRNMAFMSRLGLWGLGTSFPDFKDFHQTLEKDGLHSREMMAMELKLRGMYLARRMDLKDVKFRMVEVGSSHSPKFCKIYDNAINLWTQLKQSFVEVEEILNTEQRIRQGMWDYFRLAHSCFFKDLCNAAKVTKAVELANGFIRGGKCVVISVRTTGEVHTLEEMKAKGGNVSNFISTGKRILLSLVEKHFPVISSINPSATDRKRKNSESDETEEERLKRVLEIKDHLLMQIETFSAMLPLNVFDQLIDELGGPDKVSEISSRRGRVIQKDDGQIQYEHRFDANFPSNSNISEKELFMQGHKNVAIVSEDCSSGISLQADSRVNNQRTRVYIALELPSSVEVAIQQFCSTHRCNQVCNPEYILLYSNLAGEEKFASNVARRLTSFGAVNLYVAQRIVTTFGISELTLETKYAQQALVSTFQAVLDHNNGSNPIVPPPSDYLGEFFSDAKTVLVGAGLMAIDDTNTLKLQRKTSVKEFFETMLGFPARLQTSLFKYFAITEATILAKENMLSESDGINIFEWGAGQIVGRKKIHKITSPYSTARPLCFARIELHTFEFDQGTTWKQAHDMSASLSGNSEGFYLSNLTRNGKHSVFLVFNNCQIRPGQHGESFTAIRPDMRTAFEFPPKAWEVFKMNHKKVAADSPQRRVVEEFWNLRYNASKTDCSHRYWTGQCIKKDQGLECQHGLRLQTLNVLCGPIFSAWKDISSVIGSMQVFT</sequence>
<dbReference type="Gene3D" id="3.40.50.300">
    <property type="entry name" value="P-loop containing nucleotide triphosphate hydrolases"/>
    <property type="match status" value="1"/>
</dbReference>
<keyword evidence="2" id="KW-0805">Transcription regulation</keyword>
<dbReference type="Proteomes" id="UP000000305">
    <property type="component" value="Unassembled WGS sequence"/>
</dbReference>